<dbReference type="Gene3D" id="3.40.50.10810">
    <property type="entry name" value="Tandem AAA-ATPase domain"/>
    <property type="match status" value="1"/>
</dbReference>
<dbReference type="RefSeq" id="WP_162656575.1">
    <property type="nucleotide sequence ID" value="NZ_LR593887.1"/>
</dbReference>
<dbReference type="GO" id="GO:0016787">
    <property type="term" value="F:hydrolase activity"/>
    <property type="evidence" value="ECO:0007669"/>
    <property type="project" value="UniProtKB-KW"/>
</dbReference>
<feature type="domain" description="Helicase C-terminal" evidence="6">
    <location>
        <begin position="487"/>
        <end position="660"/>
    </location>
</feature>
<dbReference type="PROSITE" id="PS51192">
    <property type="entry name" value="HELICASE_ATP_BIND_1"/>
    <property type="match status" value="1"/>
</dbReference>
<accession>A0A6C2YIK4</accession>
<dbReference type="Pfam" id="PF00176">
    <property type="entry name" value="SNF2-rel_dom"/>
    <property type="match status" value="1"/>
</dbReference>
<name>A0A6C2YIK4_9BACT</name>
<dbReference type="AlphaFoldDB" id="A0A6C2YIK4"/>
<gene>
    <name evidence="7" type="ORF">GMBLW1_26000</name>
</gene>
<dbReference type="SUPFAM" id="SSF52540">
    <property type="entry name" value="P-loop containing nucleoside triphosphate hydrolases"/>
    <property type="match status" value="2"/>
</dbReference>
<dbReference type="EMBL" id="LR593887">
    <property type="protein sequence ID" value="VTR98173.1"/>
    <property type="molecule type" value="Genomic_DNA"/>
</dbReference>
<dbReference type="InterPro" id="IPR049730">
    <property type="entry name" value="SNF2/RAD54-like_C"/>
</dbReference>
<organism evidence="7">
    <name type="scientific">Tuwongella immobilis</name>
    <dbReference type="NCBI Taxonomy" id="692036"/>
    <lineage>
        <taxon>Bacteria</taxon>
        <taxon>Pseudomonadati</taxon>
        <taxon>Planctomycetota</taxon>
        <taxon>Planctomycetia</taxon>
        <taxon>Gemmatales</taxon>
        <taxon>Gemmataceae</taxon>
        <taxon>Tuwongella</taxon>
    </lineage>
</organism>
<dbReference type="PANTHER" id="PTHR10799">
    <property type="entry name" value="SNF2/RAD54 HELICASE FAMILY"/>
    <property type="match status" value="1"/>
</dbReference>
<dbReference type="EMBL" id="LR586016">
    <property type="protein sequence ID" value="VIP01360.1"/>
    <property type="molecule type" value="Genomic_DNA"/>
</dbReference>
<keyword evidence="7" id="KW-0347">Helicase</keyword>
<dbReference type="Gene3D" id="3.40.50.300">
    <property type="entry name" value="P-loop containing nucleotide triphosphate hydrolases"/>
    <property type="match status" value="1"/>
</dbReference>
<dbReference type="Pfam" id="PF00271">
    <property type="entry name" value="Helicase_C"/>
    <property type="match status" value="1"/>
</dbReference>
<evidence type="ECO:0000256" key="1">
    <source>
        <dbReference type="ARBA" id="ARBA00022801"/>
    </source>
</evidence>
<dbReference type="GO" id="GO:0008270">
    <property type="term" value="F:zinc ion binding"/>
    <property type="evidence" value="ECO:0007669"/>
    <property type="project" value="UniProtKB-KW"/>
</dbReference>
<evidence type="ECO:0000256" key="2">
    <source>
        <dbReference type="PROSITE-ProRule" id="PRU00325"/>
    </source>
</evidence>
<sequence length="765" mass="86871">MLRDEQIDIRKRRGRQGKFAIENIGKNRFLSTFTVTNTENSNQYTVQFRCFTDGENTCTCPDFRTNTLRTCKHIEAVKAHLEADSPPTVRQRRFSVKDPEIALDYGERLCLVIHLPERNSDRLTRLASQFFDREGLWKDDADFEALREAADDVPERILFTPEAEDFIDLQLDRRKLRQRERELIVAYESGDWIPDLLSVPLYDYQVRGAIFLACRGRSILADDMGLGKTVQTLAAVELLARERAIQRVLVVTPASVKYQWEGEIRKFTQRSVQVIDGRNYQREDQYRESAFYRLVNYEQVIRDLPQLNAWQPDLVVIDEAQRIKNWESETSRAVKRLRSRFAIVLTGTPLENRLEELYSIVQFVDDRLLGPAFQFLNDHRVLDDQGRIVQYRRLDAIRQKIEPICLRRTRNEVLTELPERIDSRIYVELSPDQKSIYDAEKAILARLLRQANLGDADRRRVLASITKLRLVCNSAALADGPAGDSPKLEEFEECIREAIREDGRKMVVFSQWESMIRLAAEVLDRTGVGYVVLHGKVPIPDRPELMERFCNHPDCRVFLSTDAGGVGLNLQAADTVINLELPWNPAVLDQRVARVHRMGQRNPVRVIHLLSRGTIEERVLAIQERKRLLFQGLFDSDSLEEISVSAFRQPALLEQLQELLVEDAPIDAGSAPPERGTSERSPSTQNPPQPHANARVTAKSTLASAADAVAGVDSAAVAMWAAGVPMLEAMAAWAAAHPHAVPTDWAERARQAAARLAAALESSGD</sequence>
<keyword evidence="7" id="KW-0067">ATP-binding</keyword>
<dbReference type="Proteomes" id="UP000464378">
    <property type="component" value="Chromosome"/>
</dbReference>
<dbReference type="KEGG" id="tim:GMBLW1_26000"/>
<dbReference type="CDD" id="cd17919">
    <property type="entry name" value="DEXHc_Snf"/>
    <property type="match status" value="1"/>
</dbReference>
<evidence type="ECO:0000256" key="3">
    <source>
        <dbReference type="SAM" id="MobiDB-lite"/>
    </source>
</evidence>
<evidence type="ECO:0000259" key="6">
    <source>
        <dbReference type="PROSITE" id="PS51194"/>
    </source>
</evidence>
<dbReference type="SMART" id="SM00487">
    <property type="entry name" value="DEXDc"/>
    <property type="match status" value="1"/>
</dbReference>
<keyword evidence="2" id="KW-0862">Zinc</keyword>
<dbReference type="SMART" id="SM00490">
    <property type="entry name" value="HELICc"/>
    <property type="match status" value="1"/>
</dbReference>
<evidence type="ECO:0000259" key="4">
    <source>
        <dbReference type="PROSITE" id="PS50966"/>
    </source>
</evidence>
<protein>
    <submittedName>
        <fullName evidence="7">Uncharacterized protein</fullName>
    </submittedName>
</protein>
<keyword evidence="7" id="KW-0547">Nucleotide-binding</keyword>
<proteinExistence type="predicted"/>
<dbReference type="CDD" id="cd18793">
    <property type="entry name" value="SF2_C_SNF"/>
    <property type="match status" value="1"/>
</dbReference>
<feature type="region of interest" description="Disordered" evidence="3">
    <location>
        <begin position="666"/>
        <end position="695"/>
    </location>
</feature>
<reference evidence="7" key="1">
    <citation type="submission" date="2019-04" db="EMBL/GenBank/DDBJ databases">
        <authorList>
            <consortium name="Science for Life Laboratories"/>
        </authorList>
    </citation>
    <scope>NUCLEOTIDE SEQUENCE</scope>
    <source>
        <strain evidence="7">MBLW1</strain>
    </source>
</reference>
<evidence type="ECO:0000259" key="5">
    <source>
        <dbReference type="PROSITE" id="PS51192"/>
    </source>
</evidence>
<evidence type="ECO:0000313" key="7">
    <source>
        <dbReference type="EMBL" id="VIP01360.1"/>
    </source>
</evidence>
<dbReference type="InterPro" id="IPR027417">
    <property type="entry name" value="P-loop_NTPase"/>
</dbReference>
<evidence type="ECO:0000313" key="8">
    <source>
        <dbReference type="Proteomes" id="UP000464378"/>
    </source>
</evidence>
<dbReference type="InParanoid" id="A0A6C2YIK4"/>
<dbReference type="InterPro" id="IPR007527">
    <property type="entry name" value="Znf_SWIM"/>
</dbReference>
<dbReference type="InterPro" id="IPR001650">
    <property type="entry name" value="Helicase_C-like"/>
</dbReference>
<keyword evidence="2" id="KW-0863">Zinc-finger</keyword>
<dbReference type="PROSITE" id="PS50966">
    <property type="entry name" value="ZF_SWIM"/>
    <property type="match status" value="1"/>
</dbReference>
<keyword evidence="1" id="KW-0378">Hydrolase</keyword>
<dbReference type="InterPro" id="IPR038718">
    <property type="entry name" value="SNF2-like_sf"/>
</dbReference>
<keyword evidence="8" id="KW-1185">Reference proteome</keyword>
<dbReference type="GO" id="GO:0004386">
    <property type="term" value="F:helicase activity"/>
    <property type="evidence" value="ECO:0007669"/>
    <property type="project" value="UniProtKB-KW"/>
</dbReference>
<dbReference type="InterPro" id="IPR000330">
    <property type="entry name" value="SNF2_N"/>
</dbReference>
<dbReference type="GO" id="GO:0005524">
    <property type="term" value="F:ATP binding"/>
    <property type="evidence" value="ECO:0007669"/>
    <property type="project" value="InterPro"/>
</dbReference>
<dbReference type="InterPro" id="IPR014001">
    <property type="entry name" value="Helicase_ATP-bd"/>
</dbReference>
<feature type="domain" description="SWIM-type" evidence="4">
    <location>
        <begin position="44"/>
        <end position="82"/>
    </location>
</feature>
<feature type="domain" description="Helicase ATP-binding" evidence="5">
    <location>
        <begin position="209"/>
        <end position="367"/>
    </location>
</feature>
<keyword evidence="2" id="KW-0479">Metal-binding</keyword>
<dbReference type="PROSITE" id="PS51194">
    <property type="entry name" value="HELICASE_CTER"/>
    <property type="match status" value="1"/>
</dbReference>